<dbReference type="Gene3D" id="3.40.50.300">
    <property type="entry name" value="P-loop containing nucleotide triphosphate hydrolases"/>
    <property type="match status" value="2"/>
</dbReference>
<dbReference type="InterPro" id="IPR024402">
    <property type="entry name" value="DUF2726"/>
</dbReference>
<dbReference type="PANTHER" id="PTHR43788:SF8">
    <property type="entry name" value="DNA-BINDING PROTEIN SMUBP-2"/>
    <property type="match status" value="1"/>
</dbReference>
<organism evidence="10 11">
    <name type="scientific">Desulfovibrio porci</name>
    <dbReference type="NCBI Taxonomy" id="2605782"/>
    <lineage>
        <taxon>Bacteria</taxon>
        <taxon>Pseudomonadati</taxon>
        <taxon>Thermodesulfobacteriota</taxon>
        <taxon>Desulfovibrionia</taxon>
        <taxon>Desulfovibrionales</taxon>
        <taxon>Desulfovibrionaceae</taxon>
        <taxon>Desulfovibrio</taxon>
    </lineage>
</organism>
<proteinExistence type="inferred from homology"/>
<evidence type="ECO:0000256" key="4">
    <source>
        <dbReference type="ARBA" id="ARBA00022806"/>
    </source>
</evidence>
<feature type="domain" description="DNA2/NAM7 helicase-like C-terminal" evidence="9">
    <location>
        <begin position="215"/>
        <end position="395"/>
    </location>
</feature>
<dbReference type="GO" id="GO:0016787">
    <property type="term" value="F:hydrolase activity"/>
    <property type="evidence" value="ECO:0007669"/>
    <property type="project" value="UniProtKB-KW"/>
</dbReference>
<keyword evidence="4" id="KW-0347">Helicase</keyword>
<dbReference type="EMBL" id="VUMH01000001">
    <property type="protein sequence ID" value="MSS26732.1"/>
    <property type="molecule type" value="Genomic_DNA"/>
</dbReference>
<keyword evidence="2" id="KW-0547">Nucleotide-binding</keyword>
<dbReference type="Pfam" id="PF10881">
    <property type="entry name" value="DUF2726"/>
    <property type="match status" value="1"/>
</dbReference>
<dbReference type="AlphaFoldDB" id="A0A6L5XHY3"/>
<dbReference type="InterPro" id="IPR041679">
    <property type="entry name" value="DNA2/NAM7-like_C"/>
</dbReference>
<evidence type="ECO:0000259" key="7">
    <source>
        <dbReference type="Pfam" id="PF10881"/>
    </source>
</evidence>
<feature type="domain" description="DUF2726" evidence="7">
    <location>
        <begin position="455"/>
        <end position="576"/>
    </location>
</feature>
<comment type="similarity">
    <text evidence="1">Belongs to the DNA2/NAM7 helicase family.</text>
</comment>
<keyword evidence="6" id="KW-0175">Coiled coil</keyword>
<gene>
    <name evidence="10" type="ORF">FYJ44_01440</name>
</gene>
<reference evidence="10 11" key="1">
    <citation type="submission" date="2019-09" db="EMBL/GenBank/DDBJ databases">
        <title>In-depth cultivation of the pig gut microbiome towards novel bacterial diversity and tailored functional studies.</title>
        <authorList>
            <person name="Wylensek D."/>
            <person name="Hitch T.C.A."/>
            <person name="Clavel T."/>
        </authorList>
    </citation>
    <scope>NUCLEOTIDE SEQUENCE [LARGE SCALE GENOMIC DNA]</scope>
    <source>
        <strain evidence="10 11">PG-178-WT-4</strain>
    </source>
</reference>
<keyword evidence="5" id="KW-0067">ATP-binding</keyword>
<dbReference type="Gene3D" id="3.40.960.10">
    <property type="entry name" value="VSR Endonuclease"/>
    <property type="match status" value="1"/>
</dbReference>
<sequence length="580" mass="68123">MPFYTRSSGQIIEYLADATLEEKLQSVRKFLHKLKLLFKYREFRFGKLKASEVDYLLHLQRRFYSLKIRELEEECQVLSEHLEKSSFKALQDEHQRISERIFQKKLFLSHGNLEQPAFFADQYQTDYEKFTRYYPIVLSTNHSIRNSIPPNYLLDYIIIDEVSQVDLLSGVLALSCCKNLIIVGDLKQLPQIVDKSIKDTMVDWNIPQGYEYFKQSILSSFICLYPEDIPRVILKEHYRCHPQIIQFCNQKYYDGELIPFTDPDCCQVPLILYKTSRGNHMRAVTHGEGNGLYNQRELDVIKEEVLQNVNLASDDVGVATPYRKQVEKARAHLPDDIKNDTVHKFQGRENDVIIMSTVLNNTCNGKKGLRFVDDACLVNVAVSRAQKQFILVTDDELFQRHGHHVRELLRYIQYNTLDEHIIKSQVVSIFDLLYRNYSDKLKVLKSKLLYISKFQSENIMYTALKDILSEPKYMHYYVTSQILLRNIIKNTDLLDKREIDFINNRAFIDFVIYNRQDKKCVLTIEVDGFEYHENNPVQLKRDAVKQSILNKYGVPLLRLPTNGSNEMTKIRTKLDEIESF</sequence>
<evidence type="ECO:0000259" key="8">
    <source>
        <dbReference type="Pfam" id="PF13086"/>
    </source>
</evidence>
<comment type="caution">
    <text evidence="10">The sequence shown here is derived from an EMBL/GenBank/DDBJ whole genome shotgun (WGS) entry which is preliminary data.</text>
</comment>
<keyword evidence="11" id="KW-1185">Reference proteome</keyword>
<evidence type="ECO:0000256" key="5">
    <source>
        <dbReference type="ARBA" id="ARBA00022840"/>
    </source>
</evidence>
<dbReference type="CDD" id="cd18808">
    <property type="entry name" value="SF1_C_Upf1"/>
    <property type="match status" value="1"/>
</dbReference>
<accession>A0A6L5XHY3</accession>
<dbReference type="GO" id="GO:0005524">
    <property type="term" value="F:ATP binding"/>
    <property type="evidence" value="ECO:0007669"/>
    <property type="project" value="UniProtKB-KW"/>
</dbReference>
<dbReference type="Pfam" id="PF13086">
    <property type="entry name" value="AAA_11"/>
    <property type="match status" value="1"/>
</dbReference>
<dbReference type="Proteomes" id="UP000477488">
    <property type="component" value="Unassembled WGS sequence"/>
</dbReference>
<dbReference type="InterPro" id="IPR047187">
    <property type="entry name" value="SF1_C_Upf1"/>
</dbReference>
<dbReference type="InterPro" id="IPR027417">
    <property type="entry name" value="P-loop_NTPase"/>
</dbReference>
<dbReference type="InterPro" id="IPR050534">
    <property type="entry name" value="Coronavir_polyprotein_1ab"/>
</dbReference>
<dbReference type="RefSeq" id="WP_154508456.1">
    <property type="nucleotide sequence ID" value="NZ_JAXELC010000033.1"/>
</dbReference>
<keyword evidence="3" id="KW-0378">Hydrolase</keyword>
<feature type="domain" description="DNA2/NAM7 helicase helicase" evidence="8">
    <location>
        <begin position="83"/>
        <end position="193"/>
    </location>
</feature>
<dbReference type="PANTHER" id="PTHR43788">
    <property type="entry name" value="DNA2/NAM7 HELICASE FAMILY MEMBER"/>
    <property type="match status" value="1"/>
</dbReference>
<dbReference type="Pfam" id="PF13087">
    <property type="entry name" value="AAA_12"/>
    <property type="match status" value="1"/>
</dbReference>
<evidence type="ECO:0000256" key="2">
    <source>
        <dbReference type="ARBA" id="ARBA00022741"/>
    </source>
</evidence>
<name>A0A6L5XHY3_9BACT</name>
<evidence type="ECO:0000256" key="3">
    <source>
        <dbReference type="ARBA" id="ARBA00022801"/>
    </source>
</evidence>
<evidence type="ECO:0000256" key="1">
    <source>
        <dbReference type="ARBA" id="ARBA00007913"/>
    </source>
</evidence>
<evidence type="ECO:0000313" key="10">
    <source>
        <dbReference type="EMBL" id="MSS26732.1"/>
    </source>
</evidence>
<evidence type="ECO:0000256" key="6">
    <source>
        <dbReference type="SAM" id="Coils"/>
    </source>
</evidence>
<dbReference type="InterPro" id="IPR041677">
    <property type="entry name" value="DNA2/NAM7_AAA_11"/>
</dbReference>
<dbReference type="GO" id="GO:0043139">
    <property type="term" value="F:5'-3' DNA helicase activity"/>
    <property type="evidence" value="ECO:0007669"/>
    <property type="project" value="TreeGrafter"/>
</dbReference>
<feature type="coiled-coil region" evidence="6">
    <location>
        <begin position="61"/>
        <end position="88"/>
    </location>
</feature>
<evidence type="ECO:0000259" key="9">
    <source>
        <dbReference type="Pfam" id="PF13087"/>
    </source>
</evidence>
<evidence type="ECO:0000313" key="11">
    <source>
        <dbReference type="Proteomes" id="UP000477488"/>
    </source>
</evidence>
<protein>
    <submittedName>
        <fullName evidence="10">DUF2726 domain-containing protein</fullName>
    </submittedName>
</protein>
<dbReference type="SUPFAM" id="SSF52540">
    <property type="entry name" value="P-loop containing nucleoside triphosphate hydrolases"/>
    <property type="match status" value="1"/>
</dbReference>